<dbReference type="KEGG" id="proo:MJB10_06415"/>
<dbReference type="RefSeq" id="WP_314802717.1">
    <property type="nucleotide sequence ID" value="NZ_CP130319.1"/>
</dbReference>
<accession>A0AA96LW32</accession>
<proteinExistence type="predicted"/>
<sequence length="71" mass="7813">MGNLLHDVDFQNAMLFGHYVMVLIEGKMAGGGLVESFDETHVKVGRGTYSRQASSFVVSPPPQCNMDHTQE</sequence>
<keyword evidence="2" id="KW-1185">Reference proteome</keyword>
<protein>
    <submittedName>
        <fullName evidence="1">Uncharacterized protein</fullName>
    </submittedName>
</protein>
<dbReference type="Proteomes" id="UP001304650">
    <property type="component" value="Chromosome"/>
</dbReference>
<evidence type="ECO:0000313" key="1">
    <source>
        <dbReference type="EMBL" id="WNR45730.1"/>
    </source>
</evidence>
<evidence type="ECO:0000313" key="2">
    <source>
        <dbReference type="Proteomes" id="UP001304650"/>
    </source>
</evidence>
<gene>
    <name evidence="1" type="ORF">MJB10_06415</name>
</gene>
<dbReference type="EMBL" id="CP130319">
    <property type="protein sequence ID" value="WNR45730.1"/>
    <property type="molecule type" value="Genomic_DNA"/>
</dbReference>
<organism evidence="1 2">
    <name type="scientific">Paenibacillus roseopurpureus</name>
    <dbReference type="NCBI Taxonomy" id="2918901"/>
    <lineage>
        <taxon>Bacteria</taxon>
        <taxon>Bacillati</taxon>
        <taxon>Bacillota</taxon>
        <taxon>Bacilli</taxon>
        <taxon>Bacillales</taxon>
        <taxon>Paenibacillaceae</taxon>
        <taxon>Paenibacillus</taxon>
    </lineage>
</organism>
<dbReference type="AlphaFoldDB" id="A0AA96LW32"/>
<name>A0AA96LW32_9BACL</name>
<reference evidence="1" key="1">
    <citation type="submission" date="2022-02" db="EMBL/GenBank/DDBJ databases">
        <title>Paenibacillus sp. MBLB1832 Whole Genome Shotgun Sequencing.</title>
        <authorList>
            <person name="Hwang C.Y."/>
            <person name="Cho E.-S."/>
            <person name="Seo M.-J."/>
        </authorList>
    </citation>
    <scope>NUCLEOTIDE SEQUENCE</scope>
    <source>
        <strain evidence="1">MBLB1832</strain>
    </source>
</reference>